<keyword evidence="1" id="KW-0963">Cytoplasm</keyword>
<dbReference type="InterPro" id="IPR001680">
    <property type="entry name" value="WD40_rpt"/>
</dbReference>
<feature type="non-terminal residue" evidence="4">
    <location>
        <position position="134"/>
    </location>
</feature>
<organism evidence="4">
    <name type="scientific">marine sediment metagenome</name>
    <dbReference type="NCBI Taxonomy" id="412755"/>
    <lineage>
        <taxon>unclassified sequences</taxon>
        <taxon>metagenomes</taxon>
        <taxon>ecological metagenomes</taxon>
    </lineage>
</organism>
<keyword evidence="3" id="KW-0677">Repeat</keyword>
<accession>X0UH91</accession>
<dbReference type="Pfam" id="PF00400">
    <property type="entry name" value="WD40"/>
    <property type="match status" value="1"/>
</dbReference>
<dbReference type="PROSITE" id="PS50082">
    <property type="entry name" value="WD_REPEATS_2"/>
    <property type="match status" value="1"/>
</dbReference>
<dbReference type="GO" id="GO:0005737">
    <property type="term" value="C:cytoplasm"/>
    <property type="evidence" value="ECO:0007669"/>
    <property type="project" value="TreeGrafter"/>
</dbReference>
<name>X0UH91_9ZZZZ</name>
<evidence type="ECO:0000256" key="2">
    <source>
        <dbReference type="ARBA" id="ARBA00022574"/>
    </source>
</evidence>
<dbReference type="GO" id="GO:0010992">
    <property type="term" value="P:ubiquitin recycling"/>
    <property type="evidence" value="ECO:0007669"/>
    <property type="project" value="TreeGrafter"/>
</dbReference>
<dbReference type="SMART" id="SM00320">
    <property type="entry name" value="WD40"/>
    <property type="match status" value="1"/>
</dbReference>
<dbReference type="SUPFAM" id="SSF50978">
    <property type="entry name" value="WD40 repeat-like"/>
    <property type="match status" value="1"/>
</dbReference>
<dbReference type="PANTHER" id="PTHR19849:SF0">
    <property type="entry name" value="PHOSPHOLIPASE A-2-ACTIVATING PROTEIN"/>
    <property type="match status" value="1"/>
</dbReference>
<dbReference type="EMBL" id="BARS01021567">
    <property type="protein sequence ID" value="GAG05104.1"/>
    <property type="molecule type" value="Genomic_DNA"/>
</dbReference>
<dbReference type="GO" id="GO:0043130">
    <property type="term" value="F:ubiquitin binding"/>
    <property type="evidence" value="ECO:0007669"/>
    <property type="project" value="TreeGrafter"/>
</dbReference>
<dbReference type="PROSITE" id="PS00678">
    <property type="entry name" value="WD_REPEATS_1"/>
    <property type="match status" value="1"/>
</dbReference>
<reference evidence="4" key="1">
    <citation type="journal article" date="2014" name="Front. Microbiol.">
        <title>High frequency of phylogenetically diverse reductive dehalogenase-homologous genes in deep subseafloor sedimentary metagenomes.</title>
        <authorList>
            <person name="Kawai M."/>
            <person name="Futagami T."/>
            <person name="Toyoda A."/>
            <person name="Takaki Y."/>
            <person name="Nishi S."/>
            <person name="Hori S."/>
            <person name="Arai W."/>
            <person name="Tsubouchi T."/>
            <person name="Morono Y."/>
            <person name="Uchiyama I."/>
            <person name="Ito T."/>
            <person name="Fujiyama A."/>
            <person name="Inagaki F."/>
            <person name="Takami H."/>
        </authorList>
    </citation>
    <scope>NUCLEOTIDE SEQUENCE</scope>
    <source>
        <strain evidence="4">Expedition CK06-06</strain>
    </source>
</reference>
<gene>
    <name evidence="4" type="ORF">S01H1_34622</name>
</gene>
<sequence length="134" mass="15815">MTRTTEMNNIIEERYKLCISLYLIQKETDKRNKEKRKRGEENLVYVDIFALPSHIKILFGPFLKTPQYTEIANLRGHTSWVSCLSLHENKLVSGGTDRTIRIWNTETYEEMSTLIRPTIRVFCLTHFKNKLYSG</sequence>
<dbReference type="InterPro" id="IPR015943">
    <property type="entry name" value="WD40/YVTN_repeat-like_dom_sf"/>
</dbReference>
<dbReference type="InterPro" id="IPR019775">
    <property type="entry name" value="WD40_repeat_CS"/>
</dbReference>
<dbReference type="PANTHER" id="PTHR19849">
    <property type="entry name" value="PHOSPHOLIPASE A-2-ACTIVATING PROTEIN"/>
    <property type="match status" value="1"/>
</dbReference>
<evidence type="ECO:0000313" key="4">
    <source>
        <dbReference type="EMBL" id="GAG05104.1"/>
    </source>
</evidence>
<evidence type="ECO:0000256" key="3">
    <source>
        <dbReference type="ARBA" id="ARBA00022737"/>
    </source>
</evidence>
<dbReference type="GO" id="GO:0043161">
    <property type="term" value="P:proteasome-mediated ubiquitin-dependent protein catabolic process"/>
    <property type="evidence" value="ECO:0007669"/>
    <property type="project" value="TreeGrafter"/>
</dbReference>
<evidence type="ECO:0000256" key="1">
    <source>
        <dbReference type="ARBA" id="ARBA00022490"/>
    </source>
</evidence>
<protein>
    <submittedName>
        <fullName evidence="4">Uncharacterized protein</fullName>
    </submittedName>
</protein>
<dbReference type="InterPro" id="IPR036322">
    <property type="entry name" value="WD40_repeat_dom_sf"/>
</dbReference>
<proteinExistence type="predicted"/>
<dbReference type="PROSITE" id="PS50294">
    <property type="entry name" value="WD_REPEATS_REGION"/>
    <property type="match status" value="1"/>
</dbReference>
<keyword evidence="2" id="KW-0853">WD repeat</keyword>
<dbReference type="Gene3D" id="2.130.10.10">
    <property type="entry name" value="YVTN repeat-like/Quinoprotein amine dehydrogenase"/>
    <property type="match status" value="1"/>
</dbReference>
<dbReference type="GO" id="GO:0005634">
    <property type="term" value="C:nucleus"/>
    <property type="evidence" value="ECO:0007669"/>
    <property type="project" value="TreeGrafter"/>
</dbReference>
<dbReference type="AlphaFoldDB" id="X0UH91"/>
<comment type="caution">
    <text evidence="4">The sequence shown here is derived from an EMBL/GenBank/DDBJ whole genome shotgun (WGS) entry which is preliminary data.</text>
</comment>